<evidence type="ECO:0000259" key="13">
    <source>
        <dbReference type="PROSITE" id="PS50032"/>
    </source>
</evidence>
<name>E6ZUH5_SPORE</name>
<accession>E6ZUH5</accession>
<feature type="compositionally biased region" description="Low complexity" evidence="11">
    <location>
        <begin position="185"/>
        <end position="201"/>
    </location>
</feature>
<reference evidence="14 15" key="1">
    <citation type="journal article" date="2010" name="Science">
        <title>Pathogenicity determinants in smut fungi revealed by genome comparison.</title>
        <authorList>
            <person name="Schirawski J."/>
            <person name="Mannhaupt G."/>
            <person name="Muench K."/>
            <person name="Brefort T."/>
            <person name="Schipper K."/>
            <person name="Doehlemann G."/>
            <person name="Di Stasio M."/>
            <person name="Roessel N."/>
            <person name="Mendoza-Mendoza A."/>
            <person name="Pester D."/>
            <person name="Mueller O."/>
            <person name="Winterberg B."/>
            <person name="Meyer E."/>
            <person name="Ghareeb H."/>
            <person name="Wollenberg T."/>
            <person name="Muensterkoetter M."/>
            <person name="Wong P."/>
            <person name="Walter M."/>
            <person name="Stukenbrock E."/>
            <person name="Gueldener U."/>
            <person name="Kahmann R."/>
        </authorList>
    </citation>
    <scope>NUCLEOTIDE SEQUENCE [LARGE SCALE GENOMIC DNA]</scope>
    <source>
        <strain evidence="15">SRZ2</strain>
    </source>
</reference>
<dbReference type="InterPro" id="IPR008271">
    <property type="entry name" value="Ser/Thr_kinase_AS"/>
</dbReference>
<dbReference type="PROSITE" id="PS50032">
    <property type="entry name" value="KA1"/>
    <property type="match status" value="1"/>
</dbReference>
<keyword evidence="6 14" id="KW-0418">Kinase</keyword>
<dbReference type="SUPFAM" id="SSF56112">
    <property type="entry name" value="Protein kinase-like (PK-like)"/>
    <property type="match status" value="1"/>
</dbReference>
<feature type="compositionally biased region" description="Low complexity" evidence="11">
    <location>
        <begin position="1126"/>
        <end position="1156"/>
    </location>
</feature>
<dbReference type="InterPro" id="IPR000719">
    <property type="entry name" value="Prot_kinase_dom"/>
</dbReference>
<evidence type="ECO:0000256" key="1">
    <source>
        <dbReference type="ARBA" id="ARBA00010791"/>
    </source>
</evidence>
<dbReference type="Proteomes" id="UP000008867">
    <property type="component" value="Chromosome 20"/>
</dbReference>
<evidence type="ECO:0000259" key="12">
    <source>
        <dbReference type="PROSITE" id="PS50011"/>
    </source>
</evidence>
<feature type="region of interest" description="Disordered" evidence="11">
    <location>
        <begin position="1539"/>
        <end position="1604"/>
    </location>
</feature>
<feature type="region of interest" description="Disordered" evidence="11">
    <location>
        <begin position="1423"/>
        <end position="1449"/>
    </location>
</feature>
<feature type="region of interest" description="Disordered" evidence="11">
    <location>
        <begin position="97"/>
        <end position="154"/>
    </location>
</feature>
<dbReference type="SMART" id="SM00220">
    <property type="entry name" value="S_TKc"/>
    <property type="match status" value="1"/>
</dbReference>
<dbReference type="FunFam" id="1.10.510.10:FF:000792">
    <property type="entry name" value="Non-specific serine/threonine protein kinase"/>
    <property type="match status" value="1"/>
</dbReference>
<dbReference type="Gene3D" id="1.10.510.10">
    <property type="entry name" value="Transferase(Phosphotransferase) domain 1"/>
    <property type="match status" value="1"/>
</dbReference>
<comment type="similarity">
    <text evidence="1">Belongs to the protein kinase superfamily. CAMK Ser/Thr protein kinase family. NIM1 subfamily.</text>
</comment>
<dbReference type="OrthoDB" id="193931at2759"/>
<keyword evidence="7 10" id="KW-0067">ATP-binding</keyword>
<gene>
    <name evidence="14" type="ORF">sr16460</name>
</gene>
<feature type="compositionally biased region" description="Basic and acidic residues" evidence="11">
    <location>
        <begin position="333"/>
        <end position="351"/>
    </location>
</feature>
<feature type="region of interest" description="Disordered" evidence="11">
    <location>
        <begin position="1123"/>
        <end position="1191"/>
    </location>
</feature>
<feature type="region of interest" description="Disordered" evidence="11">
    <location>
        <begin position="170"/>
        <end position="439"/>
    </location>
</feature>
<feature type="compositionally biased region" description="Gly residues" evidence="11">
    <location>
        <begin position="1426"/>
        <end position="1436"/>
    </location>
</feature>
<dbReference type="InterPro" id="IPR011009">
    <property type="entry name" value="Kinase-like_dom_sf"/>
</dbReference>
<dbReference type="SUPFAM" id="SSF103243">
    <property type="entry name" value="KA1-like"/>
    <property type="match status" value="1"/>
</dbReference>
<feature type="region of interest" description="Disordered" evidence="11">
    <location>
        <begin position="1222"/>
        <end position="1279"/>
    </location>
</feature>
<evidence type="ECO:0000256" key="3">
    <source>
        <dbReference type="ARBA" id="ARBA00022527"/>
    </source>
</evidence>
<dbReference type="CDD" id="cd14077">
    <property type="entry name" value="STKc_Kin1_2"/>
    <property type="match status" value="1"/>
</dbReference>
<protein>
    <recommendedName>
        <fullName evidence="2">non-specific serine/threonine protein kinase</fullName>
        <ecNumber evidence="2">2.7.11.1</ecNumber>
    </recommendedName>
</protein>
<evidence type="ECO:0000256" key="9">
    <source>
        <dbReference type="ARBA" id="ARBA00048679"/>
    </source>
</evidence>
<feature type="compositionally biased region" description="Low complexity" evidence="11">
    <location>
        <begin position="1584"/>
        <end position="1598"/>
    </location>
</feature>
<feature type="domain" description="Protein kinase" evidence="12">
    <location>
        <begin position="449"/>
        <end position="735"/>
    </location>
</feature>
<feature type="region of interest" description="Disordered" evidence="11">
    <location>
        <begin position="1293"/>
        <end position="1318"/>
    </location>
</feature>
<feature type="compositionally biased region" description="Basic and acidic residues" evidence="11">
    <location>
        <begin position="383"/>
        <end position="395"/>
    </location>
</feature>
<feature type="compositionally biased region" description="Polar residues" evidence="11">
    <location>
        <begin position="135"/>
        <end position="147"/>
    </location>
</feature>
<keyword evidence="5 10" id="KW-0547">Nucleotide-binding</keyword>
<evidence type="ECO:0000256" key="11">
    <source>
        <dbReference type="SAM" id="MobiDB-lite"/>
    </source>
</evidence>
<dbReference type="GO" id="GO:0005737">
    <property type="term" value="C:cytoplasm"/>
    <property type="evidence" value="ECO:0007669"/>
    <property type="project" value="TreeGrafter"/>
</dbReference>
<dbReference type="VEuPathDB" id="FungiDB:sr16460"/>
<dbReference type="EMBL" id="FQ311442">
    <property type="protein sequence ID" value="CBQ70882.1"/>
    <property type="molecule type" value="Genomic_DNA"/>
</dbReference>
<comment type="catalytic activity">
    <reaction evidence="8">
        <text>L-threonyl-[protein] + ATP = O-phospho-L-threonyl-[protein] + ADP + H(+)</text>
        <dbReference type="Rhea" id="RHEA:46608"/>
        <dbReference type="Rhea" id="RHEA-COMP:11060"/>
        <dbReference type="Rhea" id="RHEA-COMP:11605"/>
        <dbReference type="ChEBI" id="CHEBI:15378"/>
        <dbReference type="ChEBI" id="CHEBI:30013"/>
        <dbReference type="ChEBI" id="CHEBI:30616"/>
        <dbReference type="ChEBI" id="CHEBI:61977"/>
        <dbReference type="ChEBI" id="CHEBI:456216"/>
        <dbReference type="EC" id="2.7.11.1"/>
    </reaction>
</comment>
<dbReference type="FunFam" id="3.30.200.20:FF:000992">
    <property type="entry name" value="Non-specific serine/threonine protein kinase"/>
    <property type="match status" value="1"/>
</dbReference>
<feature type="compositionally biased region" description="Basic and acidic residues" evidence="11">
    <location>
        <begin position="1570"/>
        <end position="1583"/>
    </location>
</feature>
<evidence type="ECO:0000256" key="2">
    <source>
        <dbReference type="ARBA" id="ARBA00012513"/>
    </source>
</evidence>
<dbReference type="Pfam" id="PF02149">
    <property type="entry name" value="KA1"/>
    <property type="match status" value="1"/>
</dbReference>
<dbReference type="PANTHER" id="PTHR24346">
    <property type="entry name" value="MAP/MICROTUBULE AFFINITY-REGULATING KINASE"/>
    <property type="match status" value="1"/>
</dbReference>
<dbReference type="PROSITE" id="PS00108">
    <property type="entry name" value="PROTEIN_KINASE_ST"/>
    <property type="match status" value="1"/>
</dbReference>
<evidence type="ECO:0000256" key="6">
    <source>
        <dbReference type="ARBA" id="ARBA00022777"/>
    </source>
</evidence>
<dbReference type="GO" id="GO:0000226">
    <property type="term" value="P:microtubule cytoskeleton organization"/>
    <property type="evidence" value="ECO:0007669"/>
    <property type="project" value="TreeGrafter"/>
</dbReference>
<dbReference type="InterPro" id="IPR001772">
    <property type="entry name" value="KA1_dom"/>
</dbReference>
<dbReference type="GO" id="GO:0106310">
    <property type="term" value="F:protein serine kinase activity"/>
    <property type="evidence" value="ECO:0007669"/>
    <property type="project" value="RHEA"/>
</dbReference>
<dbReference type="EC" id="2.7.11.1" evidence="2"/>
<feature type="compositionally biased region" description="Polar residues" evidence="11">
    <location>
        <begin position="1389"/>
        <end position="1400"/>
    </location>
</feature>
<feature type="region of interest" description="Disordered" evidence="11">
    <location>
        <begin position="1019"/>
        <end position="1042"/>
    </location>
</feature>
<evidence type="ECO:0000256" key="8">
    <source>
        <dbReference type="ARBA" id="ARBA00047899"/>
    </source>
</evidence>
<feature type="region of interest" description="Disordered" evidence="11">
    <location>
        <begin position="1"/>
        <end position="27"/>
    </location>
</feature>
<dbReference type="GO" id="GO:0005524">
    <property type="term" value="F:ATP binding"/>
    <property type="evidence" value="ECO:0007669"/>
    <property type="project" value="UniProtKB-UniRule"/>
</dbReference>
<evidence type="ECO:0000256" key="10">
    <source>
        <dbReference type="PROSITE-ProRule" id="PRU10141"/>
    </source>
</evidence>
<dbReference type="HOGENOM" id="CLU_002664_1_0_1"/>
<proteinExistence type="inferred from homology"/>
<sequence length="1758" mass="186939">MHPRQASGPGSTDAMEIYDRMQTPKHELDASDVLAGIPSVVDQHQTLISVPEDSQLDTQQLATTTTTTPSALDAAASQLPPLAAKNDSQPTRRLDKLATSSYGLVQPGGRPDASSRRLSDISKPLPGLPAAGPTNAEQTFLPATNNGAASSALPPSSSLLMGGLVDRRAPPALDTLPPQHIPRPVAAGSSASAVASSASASPLRTPPKQTTFDSRSPGVETLTMPASASVGPLSPPDSDPHRTMMDSNRNSIDDIRRNHAARAARRQSHNPSSADPRPSNGLVVDPTYTPTRAHAHFPSEAAAAPTSSPDPTQRHRRAMASEPPRPASVLETRAARMEAVQRHQHHSRVDEGSSDTFDAADTLASSRDTHVDRASQQHLQLRAAREQELERERQLEQQQLREQQRQRERERERLKEKEREKEREREKEKERGDRDRDRERRSRRLLGDYALGKTLGAGSMGKVKLGVKMGNGEKVAIKIIPRHTSMAAAQSPRPAVDEHGKPQPPAQPPTASFLAKAAAKDQSKEIRTIREGSLQILLHHPYVCGMREMMIHTNHYYMVFEYVNGGQMLDYIISHGRLRERSARKFARQIGSALEYCHRNSIVHRDLKIENILISKTGNIKIIDFGLSNLFSPHSHLSTFCGSLYFAAPELLNAKVYTGPEVDVWSFGIVLYVLVCGKVPFDDQSMPALHAKIKRGQVEYPAWLSGECKHILSRMLVTNPGNRATLAEVLAHPWMVKGYEGAPDPHLPERTPLRPDNLDPEVIKGMTGFEFGTPDAITNNLIEVLTSQAYQASLNHWELKNITNSLHGLSTGGNSGSSLDSPALNRLSTRGSFSAAGASDTVKSKTGSRRFSGIDFYKKKLTSNPLAAAFGSKDDSAVGSTNGSSNGLGSGTGLMPFGKEPLDPTRGFHPLISIYFLVKEKMERERLYGHSFFASSNLSLNGAPAPPAGVAGVGAGTGSRAASAGAMPTAADIPQEALRVPEAPHVSHRAYDPSRQEAALTAPAPPRPAAAMMPVPASPTPVFDSREKSRPTGIMAGPPRARANAEEMEAALREKGLPSPNEATFAPSISGMTPVPAASTAGKRQSFSMAPTGAEVAVPQSHRHSMMVPDTSMAIANNHKRSVSLTARRASGAAATGRTPIAGTAEVAEVAEPEAAGMDSRRMSTMSPARSDRRASYVNTPSKSEAGTVAASPAPAAAAAAATNTSSTLGYGATLARRFSSFMTRSPSQPVDADARERKKQSRMSMPLGVAPQQQQQQQQRRGSAHMPLSGVEEADNGTDVDAYDYDEAEEPVAAHDEDVPLGNGTTVRRSGTLGDMPISRANARNIRQASVGTAASVGRAAGLSMSPKSTAAASSGRRPSTGMSMSTSAPLNMFEADAVPRQQEDRTSPSQQISPSNSGAGWMGPATPGQAEVLPALTTTRRRFGGGATSPGGSGSQQQQQNGASASEGGWKPVFLKGLFSVQTTSTKPRTVIHASLVKVLDRIGIQYREIRGGYECVHLPSLDFSGADSLGRGNARIPLEMVAAAAAAADAEAAAATAATAAERSPTSEEGNRQPKRKPSRMSFVSGRSKDKERANRREGSVADSVGASAVASGTVRSRTPSLTSSAAFTNAEYAAASKNADATSSPTLPPKTPSKRSLLTRSPRQRADSMGAGSMLGRSGSRDSNLMLDTAVAAPASGASDAFPMSPVMGAAVSNTVAAKTMNAAQATELAVRFEIFVVKVPLLLGVNGLQFRRVGGNPWQYQMLAKRILQELKL</sequence>
<feature type="compositionally biased region" description="Low complexity" evidence="11">
    <location>
        <begin position="1437"/>
        <end position="1449"/>
    </location>
</feature>
<dbReference type="eggNOG" id="KOG0583">
    <property type="taxonomic scope" value="Eukaryota"/>
</dbReference>
<feature type="compositionally biased region" description="Low complexity" evidence="11">
    <location>
        <begin position="296"/>
        <end position="311"/>
    </location>
</feature>
<dbReference type="Gene3D" id="3.30.310.80">
    <property type="entry name" value="Kinase associated domain 1, KA1"/>
    <property type="match status" value="1"/>
</dbReference>
<dbReference type="GO" id="GO:0004674">
    <property type="term" value="F:protein serine/threonine kinase activity"/>
    <property type="evidence" value="ECO:0007669"/>
    <property type="project" value="UniProtKB-KW"/>
</dbReference>
<dbReference type="Pfam" id="PF00069">
    <property type="entry name" value="Pkinase"/>
    <property type="match status" value="1"/>
</dbReference>
<evidence type="ECO:0000313" key="15">
    <source>
        <dbReference type="Proteomes" id="UP000008867"/>
    </source>
</evidence>
<dbReference type="PROSITE" id="PS00107">
    <property type="entry name" value="PROTEIN_KINASE_ATP"/>
    <property type="match status" value="1"/>
</dbReference>
<keyword evidence="15" id="KW-1185">Reference proteome</keyword>
<evidence type="ECO:0000256" key="4">
    <source>
        <dbReference type="ARBA" id="ARBA00022679"/>
    </source>
</evidence>
<comment type="catalytic activity">
    <reaction evidence="9">
        <text>L-seryl-[protein] + ATP = O-phospho-L-seryl-[protein] + ADP + H(+)</text>
        <dbReference type="Rhea" id="RHEA:17989"/>
        <dbReference type="Rhea" id="RHEA-COMP:9863"/>
        <dbReference type="Rhea" id="RHEA-COMP:11604"/>
        <dbReference type="ChEBI" id="CHEBI:15378"/>
        <dbReference type="ChEBI" id="CHEBI:29999"/>
        <dbReference type="ChEBI" id="CHEBI:30616"/>
        <dbReference type="ChEBI" id="CHEBI:83421"/>
        <dbReference type="ChEBI" id="CHEBI:456216"/>
        <dbReference type="EC" id="2.7.11.1"/>
    </reaction>
</comment>
<keyword evidence="3" id="KW-0723">Serine/threonine-protein kinase</keyword>
<feature type="compositionally biased region" description="Polar residues" evidence="11">
    <location>
        <begin position="1347"/>
        <end position="1371"/>
    </location>
</feature>
<dbReference type="InterPro" id="IPR028375">
    <property type="entry name" value="KA1/Ssp2_C"/>
</dbReference>
<feature type="region of interest" description="Disordered" evidence="11">
    <location>
        <begin position="1343"/>
        <end position="1411"/>
    </location>
</feature>
<feature type="compositionally biased region" description="Basic residues" evidence="11">
    <location>
        <begin position="258"/>
        <end position="268"/>
    </location>
</feature>
<keyword evidence="4" id="KW-0808">Transferase</keyword>
<feature type="binding site" evidence="10">
    <location>
        <position position="478"/>
    </location>
    <ligand>
        <name>ATP</name>
        <dbReference type="ChEBI" id="CHEBI:30616"/>
    </ligand>
</feature>
<dbReference type="GO" id="GO:0035556">
    <property type="term" value="P:intracellular signal transduction"/>
    <property type="evidence" value="ECO:0007669"/>
    <property type="project" value="TreeGrafter"/>
</dbReference>
<organism evidence="14 15">
    <name type="scientific">Sporisorium reilianum (strain SRZ2)</name>
    <name type="common">Maize head smut fungus</name>
    <dbReference type="NCBI Taxonomy" id="999809"/>
    <lineage>
        <taxon>Eukaryota</taxon>
        <taxon>Fungi</taxon>
        <taxon>Dikarya</taxon>
        <taxon>Basidiomycota</taxon>
        <taxon>Ustilaginomycotina</taxon>
        <taxon>Ustilaginomycetes</taxon>
        <taxon>Ustilaginales</taxon>
        <taxon>Ustilaginaceae</taxon>
        <taxon>Sporisorium</taxon>
    </lineage>
</organism>
<feature type="compositionally biased region" description="Basic and acidic residues" evidence="11">
    <location>
        <begin position="17"/>
        <end position="27"/>
    </location>
</feature>
<evidence type="ECO:0000256" key="7">
    <source>
        <dbReference type="ARBA" id="ARBA00022840"/>
    </source>
</evidence>
<feature type="compositionally biased region" description="Basic and acidic residues" evidence="11">
    <location>
        <begin position="402"/>
        <end position="439"/>
    </location>
</feature>
<evidence type="ECO:0000256" key="5">
    <source>
        <dbReference type="ARBA" id="ARBA00022741"/>
    </source>
</evidence>
<dbReference type="PROSITE" id="PS50011">
    <property type="entry name" value="PROTEIN_KINASE_DOM"/>
    <property type="match status" value="1"/>
</dbReference>
<dbReference type="InterPro" id="IPR017441">
    <property type="entry name" value="Protein_kinase_ATP_BS"/>
</dbReference>
<dbReference type="Gene3D" id="3.30.200.20">
    <property type="entry name" value="Phosphorylase Kinase, domain 1"/>
    <property type="match status" value="1"/>
</dbReference>
<feature type="domain" description="KA1" evidence="13">
    <location>
        <begin position="1708"/>
        <end position="1758"/>
    </location>
</feature>
<dbReference type="PANTHER" id="PTHR24346:SF82">
    <property type="entry name" value="KP78A-RELATED"/>
    <property type="match status" value="1"/>
</dbReference>
<evidence type="ECO:0000313" key="14">
    <source>
        <dbReference type="EMBL" id="CBQ70882.1"/>
    </source>
</evidence>
<feature type="region of interest" description="Disordered" evidence="11">
    <location>
        <begin position="1620"/>
        <end position="1664"/>
    </location>
</feature>
<feature type="region of interest" description="Disordered" evidence="11">
    <location>
        <begin position="487"/>
        <end position="517"/>
    </location>
</feature>